<dbReference type="EMBL" id="VSRR010046255">
    <property type="protein sequence ID" value="MPC77604.1"/>
    <property type="molecule type" value="Genomic_DNA"/>
</dbReference>
<evidence type="ECO:0000256" key="1">
    <source>
        <dbReference type="SAM" id="MobiDB-lite"/>
    </source>
</evidence>
<reference evidence="2 3" key="1">
    <citation type="submission" date="2019-05" db="EMBL/GenBank/DDBJ databases">
        <title>Another draft genome of Portunus trituberculatus and its Hox gene families provides insights of decapod evolution.</title>
        <authorList>
            <person name="Jeong J.-H."/>
            <person name="Song I."/>
            <person name="Kim S."/>
            <person name="Choi T."/>
            <person name="Kim D."/>
            <person name="Ryu S."/>
            <person name="Kim W."/>
        </authorList>
    </citation>
    <scope>NUCLEOTIDE SEQUENCE [LARGE SCALE GENOMIC DNA]</scope>
    <source>
        <tissue evidence="2">Muscle</tissue>
    </source>
</reference>
<sequence length="82" mass="9517">MKRAAVGALTERHSNLEPTPCNEGNTSRRVAAITLNDKHILLIFLLYNSFLVSRVRYFSLTNSNILYTWRPRFQSFLRDVTT</sequence>
<evidence type="ECO:0000313" key="2">
    <source>
        <dbReference type="EMBL" id="MPC77604.1"/>
    </source>
</evidence>
<accession>A0A5B7IA40</accession>
<dbReference type="AlphaFoldDB" id="A0A5B7IA40"/>
<proteinExistence type="predicted"/>
<evidence type="ECO:0000313" key="3">
    <source>
        <dbReference type="Proteomes" id="UP000324222"/>
    </source>
</evidence>
<dbReference type="Proteomes" id="UP000324222">
    <property type="component" value="Unassembled WGS sequence"/>
</dbReference>
<gene>
    <name evidence="2" type="ORF">E2C01_072062</name>
</gene>
<keyword evidence="3" id="KW-1185">Reference proteome</keyword>
<protein>
    <submittedName>
        <fullName evidence="2">Uncharacterized protein</fullName>
    </submittedName>
</protein>
<feature type="region of interest" description="Disordered" evidence="1">
    <location>
        <begin position="1"/>
        <end position="23"/>
    </location>
</feature>
<name>A0A5B7IA40_PORTR</name>
<organism evidence="2 3">
    <name type="scientific">Portunus trituberculatus</name>
    <name type="common">Swimming crab</name>
    <name type="synonym">Neptunus trituberculatus</name>
    <dbReference type="NCBI Taxonomy" id="210409"/>
    <lineage>
        <taxon>Eukaryota</taxon>
        <taxon>Metazoa</taxon>
        <taxon>Ecdysozoa</taxon>
        <taxon>Arthropoda</taxon>
        <taxon>Crustacea</taxon>
        <taxon>Multicrustacea</taxon>
        <taxon>Malacostraca</taxon>
        <taxon>Eumalacostraca</taxon>
        <taxon>Eucarida</taxon>
        <taxon>Decapoda</taxon>
        <taxon>Pleocyemata</taxon>
        <taxon>Brachyura</taxon>
        <taxon>Eubrachyura</taxon>
        <taxon>Portunoidea</taxon>
        <taxon>Portunidae</taxon>
        <taxon>Portuninae</taxon>
        <taxon>Portunus</taxon>
    </lineage>
</organism>
<comment type="caution">
    <text evidence="2">The sequence shown here is derived from an EMBL/GenBank/DDBJ whole genome shotgun (WGS) entry which is preliminary data.</text>
</comment>